<comment type="caution">
    <text evidence="1">The sequence shown here is derived from an EMBL/GenBank/DDBJ whole genome shotgun (WGS) entry which is preliminary data.</text>
</comment>
<evidence type="ECO:0000313" key="1">
    <source>
        <dbReference type="EMBL" id="MBO8444019.1"/>
    </source>
</evidence>
<name>A0A9D9EA72_9SPIR</name>
<sequence>MTILLAMLCILAISCDGHTPGADNDGPASDLLLSASDLAGGYDIDTGNAHTVKLTGLDADRVYCISTTQVGSRSVAASGSNLVEKDGSSWFIIPDDDGTASIEITGSPVCIYEVPEEPFSSPADLHFEPREDNIVYYDDLGRPVYEAYFRIDLTKAKDYGIDDPSSLVVKILRLGYGGGDSMTRIMDNHANYIGGGLDAYEDLDSVKIFFSLHKFTSSAKGYDDNLRYEVMMGTPKTLEEGQPQTLQTPSYYIVPKSDEAQILEIKTKPEANGEYRLHNMDGTTCDDGSIDAVQRFIPLWQDESTILAYIAPDSPEFHFPFFLEDDGKLSRLDDVGTITLRTATDEDLSRLNGKVFTIFNTDTLDKGKEKTIEISLPAVGENFFPVILFEGSAESRRSLRLEVDETIFDVVNGITVQAFGDRSSSSMGLHPEDVDWDEYEKDPSLELSYAYAIPRQFVDTADKTITITVSRP</sequence>
<evidence type="ECO:0000313" key="2">
    <source>
        <dbReference type="Proteomes" id="UP000823633"/>
    </source>
</evidence>
<organism evidence="1 2">
    <name type="scientific">Candidatus Aphodenecus pullistercoris</name>
    <dbReference type="NCBI Taxonomy" id="2840669"/>
    <lineage>
        <taxon>Bacteria</taxon>
        <taxon>Pseudomonadati</taxon>
        <taxon>Spirochaetota</taxon>
        <taxon>Spirochaetia</taxon>
        <taxon>Spirochaetales</taxon>
        <taxon>Candidatus Aphodenecus</taxon>
    </lineage>
</organism>
<dbReference type="AlphaFoldDB" id="A0A9D9EA72"/>
<proteinExistence type="predicted"/>
<protein>
    <submittedName>
        <fullName evidence="1">Uncharacterized protein</fullName>
    </submittedName>
</protein>
<reference evidence="1" key="2">
    <citation type="journal article" date="2021" name="PeerJ">
        <title>Extensive microbial diversity within the chicken gut microbiome revealed by metagenomics and culture.</title>
        <authorList>
            <person name="Gilroy R."/>
            <person name="Ravi A."/>
            <person name="Getino M."/>
            <person name="Pursley I."/>
            <person name="Horton D.L."/>
            <person name="Alikhan N.F."/>
            <person name="Baker D."/>
            <person name="Gharbi K."/>
            <person name="Hall N."/>
            <person name="Watson M."/>
            <person name="Adriaenssens E.M."/>
            <person name="Foster-Nyarko E."/>
            <person name="Jarju S."/>
            <person name="Secka A."/>
            <person name="Antonio M."/>
            <person name="Oren A."/>
            <person name="Chaudhuri R.R."/>
            <person name="La Ragione R."/>
            <person name="Hildebrand F."/>
            <person name="Pallen M.J."/>
        </authorList>
    </citation>
    <scope>NUCLEOTIDE SEQUENCE</scope>
    <source>
        <strain evidence="1">11167</strain>
    </source>
</reference>
<reference evidence="1" key="1">
    <citation type="submission" date="2020-10" db="EMBL/GenBank/DDBJ databases">
        <authorList>
            <person name="Gilroy R."/>
        </authorList>
    </citation>
    <scope>NUCLEOTIDE SEQUENCE</scope>
    <source>
        <strain evidence="1">11167</strain>
    </source>
</reference>
<gene>
    <name evidence="1" type="ORF">IAC42_09750</name>
</gene>
<dbReference type="Proteomes" id="UP000823633">
    <property type="component" value="Unassembled WGS sequence"/>
</dbReference>
<dbReference type="EMBL" id="JADIMU010000067">
    <property type="protein sequence ID" value="MBO8444019.1"/>
    <property type="molecule type" value="Genomic_DNA"/>
</dbReference>
<accession>A0A9D9EA72</accession>